<accession>A0A9P8TRU8</accession>
<reference evidence="1" key="2">
    <citation type="submission" date="2021-01" db="EMBL/GenBank/DDBJ databases">
        <authorList>
            <person name="Schikora-Tamarit M.A."/>
        </authorList>
    </citation>
    <scope>NUCLEOTIDE SEQUENCE</scope>
    <source>
        <strain evidence="1">CBS2887</strain>
    </source>
</reference>
<sequence>MCWGCGGKRNGSGSGGAIEAETVGMAVFNIKSMSLLPVCVGVSGLFGSTVTTSFLEEEVVAGLMDSLLARLEKNFVSSGLIFPNPNTRQSVANVSKVLLVVKNGNQLLKLSVGPLLNVVGLWHVLVVVEITSDALLLDRDSTVPDVVVLVRYHPVDVAGSLDGSPGLEVCGAEVLQGVVGHSEVVDGNVEEPFNQLGTWWARDVVEADIQTAAANGDKHLVELVDAADQSWDYDQLCACAEDLLEQIHLGTVSRPQQQGQWHNLQGYLNQLLVAIALVERVVGIDVVINDKHRAFQFDVLDKLVVFLDSVANGGDVQL</sequence>
<keyword evidence="2" id="KW-1185">Reference proteome</keyword>
<name>A0A9P8TRU8_WICPI</name>
<evidence type="ECO:0000313" key="2">
    <source>
        <dbReference type="Proteomes" id="UP000774326"/>
    </source>
</evidence>
<reference evidence="1" key="1">
    <citation type="journal article" date="2021" name="Open Biol.">
        <title>Shared evolutionary footprints suggest mitochondrial oxidative damage underlies multiple complex I losses in fungi.</title>
        <authorList>
            <person name="Schikora-Tamarit M.A."/>
            <person name="Marcet-Houben M."/>
            <person name="Nosek J."/>
            <person name="Gabaldon T."/>
        </authorList>
    </citation>
    <scope>NUCLEOTIDE SEQUENCE</scope>
    <source>
        <strain evidence="1">CBS2887</strain>
    </source>
</reference>
<organism evidence="1 2">
    <name type="scientific">Wickerhamomyces pijperi</name>
    <name type="common">Yeast</name>
    <name type="synonym">Pichia pijperi</name>
    <dbReference type="NCBI Taxonomy" id="599730"/>
    <lineage>
        <taxon>Eukaryota</taxon>
        <taxon>Fungi</taxon>
        <taxon>Dikarya</taxon>
        <taxon>Ascomycota</taxon>
        <taxon>Saccharomycotina</taxon>
        <taxon>Saccharomycetes</taxon>
        <taxon>Phaffomycetales</taxon>
        <taxon>Wickerhamomycetaceae</taxon>
        <taxon>Wickerhamomyces</taxon>
    </lineage>
</organism>
<evidence type="ECO:0000313" key="1">
    <source>
        <dbReference type="EMBL" id="KAH3688041.1"/>
    </source>
</evidence>
<dbReference type="Proteomes" id="UP000774326">
    <property type="component" value="Unassembled WGS sequence"/>
</dbReference>
<comment type="caution">
    <text evidence="1">The sequence shown here is derived from an EMBL/GenBank/DDBJ whole genome shotgun (WGS) entry which is preliminary data.</text>
</comment>
<gene>
    <name evidence="1" type="ORF">WICPIJ_000966</name>
</gene>
<dbReference type="EMBL" id="JAEUBG010000541">
    <property type="protein sequence ID" value="KAH3688041.1"/>
    <property type="molecule type" value="Genomic_DNA"/>
</dbReference>
<protein>
    <submittedName>
        <fullName evidence="1">Uncharacterized protein</fullName>
    </submittedName>
</protein>
<dbReference type="AlphaFoldDB" id="A0A9P8TRU8"/>
<proteinExistence type="predicted"/>